<organism evidence="9 10">
    <name type="scientific">Eragrostis curvula</name>
    <name type="common">weeping love grass</name>
    <dbReference type="NCBI Taxonomy" id="38414"/>
    <lineage>
        <taxon>Eukaryota</taxon>
        <taxon>Viridiplantae</taxon>
        <taxon>Streptophyta</taxon>
        <taxon>Embryophyta</taxon>
        <taxon>Tracheophyta</taxon>
        <taxon>Spermatophyta</taxon>
        <taxon>Magnoliopsida</taxon>
        <taxon>Liliopsida</taxon>
        <taxon>Poales</taxon>
        <taxon>Poaceae</taxon>
        <taxon>PACMAD clade</taxon>
        <taxon>Chloridoideae</taxon>
        <taxon>Eragrostideae</taxon>
        <taxon>Eragrostidinae</taxon>
        <taxon>Eragrostis</taxon>
    </lineage>
</organism>
<dbReference type="Gene3D" id="2.40.160.10">
    <property type="entry name" value="Porin"/>
    <property type="match status" value="1"/>
</dbReference>
<evidence type="ECO:0000256" key="7">
    <source>
        <dbReference type="ARBA" id="ARBA00023114"/>
    </source>
</evidence>
<dbReference type="GO" id="GO:0046930">
    <property type="term" value="C:pore complex"/>
    <property type="evidence" value="ECO:0007669"/>
    <property type="project" value="UniProtKB-KW"/>
</dbReference>
<comment type="caution">
    <text evidence="9">The sequence shown here is derived from an EMBL/GenBank/DDBJ whole genome shotgun (WGS) entry which is preliminary data.</text>
</comment>
<evidence type="ECO:0000256" key="8">
    <source>
        <dbReference type="ARBA" id="ARBA00023136"/>
    </source>
</evidence>
<dbReference type="Proteomes" id="UP000324897">
    <property type="component" value="Chromosome 1"/>
</dbReference>
<name>A0A5J9V3J5_9POAL</name>
<evidence type="ECO:0000256" key="6">
    <source>
        <dbReference type="ARBA" id="ARBA00023065"/>
    </source>
</evidence>
<evidence type="ECO:0000256" key="2">
    <source>
        <dbReference type="ARBA" id="ARBA00009624"/>
    </source>
</evidence>
<comment type="similarity">
    <text evidence="2">Belongs to the eukaryotic mitochondrial porin (TC 1.B.8.1) family.</text>
</comment>
<reference evidence="9 10" key="1">
    <citation type="journal article" date="2019" name="Sci. Rep.">
        <title>A high-quality genome of Eragrostis curvula grass provides insights into Poaceae evolution and supports new strategies to enhance forage quality.</title>
        <authorList>
            <person name="Carballo J."/>
            <person name="Santos B.A.C.M."/>
            <person name="Zappacosta D."/>
            <person name="Garbus I."/>
            <person name="Selva J.P."/>
            <person name="Gallo C.A."/>
            <person name="Diaz A."/>
            <person name="Albertini E."/>
            <person name="Caccamo M."/>
            <person name="Echenique V."/>
        </authorList>
    </citation>
    <scope>NUCLEOTIDE SEQUENCE [LARGE SCALE GENOMIC DNA]</scope>
    <source>
        <strain evidence="10">cv. Victoria</strain>
        <tissue evidence="9">Leaf</tissue>
    </source>
</reference>
<keyword evidence="10" id="KW-1185">Reference proteome</keyword>
<evidence type="ECO:0000313" key="10">
    <source>
        <dbReference type="Proteomes" id="UP000324897"/>
    </source>
</evidence>
<comment type="subcellular location">
    <subcellularLocation>
        <location evidence="1">Membrane</location>
    </subcellularLocation>
</comment>
<dbReference type="AlphaFoldDB" id="A0A5J9V3J5"/>
<accession>A0A5J9V3J5</accession>
<dbReference type="InterPro" id="IPR027246">
    <property type="entry name" value="Porin_Euk/Tom40"/>
</dbReference>
<dbReference type="GO" id="GO:0005741">
    <property type="term" value="C:mitochondrial outer membrane"/>
    <property type="evidence" value="ECO:0007669"/>
    <property type="project" value="InterPro"/>
</dbReference>
<evidence type="ECO:0000256" key="1">
    <source>
        <dbReference type="ARBA" id="ARBA00004370"/>
    </source>
</evidence>
<dbReference type="Gramene" id="TVU30782">
    <property type="protein sequence ID" value="TVU30782"/>
    <property type="gene ID" value="EJB05_22422"/>
</dbReference>
<dbReference type="FunFam" id="2.40.160.10:FF:000003">
    <property type="entry name" value="Outer mitochondrial membrane protein porin"/>
    <property type="match status" value="1"/>
</dbReference>
<sequence length="310" mass="34080">MMGPGLFSNIGKRAKDLLTKGYTRDQKLTISTVTASGLVLTSASVKKKELYTHDISSVYKHKNTVINVIMGAESNISTTLTVLEALPSTNLLICVELPDNKGGKLELHYCHFHKNASFATKIGMKPYPVLKISGTVGAPGVALGAEVQYDTAKGEFTKYNAAIGVTKHDFHIAFILSNKGDRIKVSGLYHFDEKHRASVAAEFTKELSRNKNTLTVGGMYRIDRRTKVKARLTSSGRLSALLEHKIKPKSLLTISGEFNTKALDKRPKIGLAFCYSPRPHGSSRSSKFRHHAPEPARLVPEVIYRSLLVS</sequence>
<keyword evidence="3" id="KW-0813">Transport</keyword>
<dbReference type="GO" id="GO:0008308">
    <property type="term" value="F:voltage-gated monoatomic anion channel activity"/>
    <property type="evidence" value="ECO:0007669"/>
    <property type="project" value="InterPro"/>
</dbReference>
<keyword evidence="4" id="KW-1134">Transmembrane beta strand</keyword>
<protein>
    <submittedName>
        <fullName evidence="9">Uncharacterized protein</fullName>
    </submittedName>
</protein>
<keyword evidence="8" id="KW-0472">Membrane</keyword>
<dbReference type="PANTHER" id="PTHR11743">
    <property type="entry name" value="VOLTAGE-DEPENDENT ANION-SELECTIVE CHANNEL"/>
    <property type="match status" value="1"/>
</dbReference>
<dbReference type="PANTHER" id="PTHR11743:SF23">
    <property type="entry name" value="MITOCHONDRIAL OUTER MEMBRANE PROTEIN PORIN 5-RELATED"/>
    <property type="match status" value="1"/>
</dbReference>
<dbReference type="EMBL" id="RWGY01000011">
    <property type="protein sequence ID" value="TVU30782.1"/>
    <property type="molecule type" value="Genomic_DNA"/>
</dbReference>
<proteinExistence type="inferred from homology"/>
<evidence type="ECO:0000256" key="5">
    <source>
        <dbReference type="ARBA" id="ARBA00022692"/>
    </source>
</evidence>
<dbReference type="InterPro" id="IPR023614">
    <property type="entry name" value="Porin_dom_sf"/>
</dbReference>
<keyword evidence="6" id="KW-0406">Ion transport</keyword>
<keyword evidence="5" id="KW-0812">Transmembrane</keyword>
<dbReference type="GO" id="GO:0015288">
    <property type="term" value="F:porin activity"/>
    <property type="evidence" value="ECO:0007669"/>
    <property type="project" value="UniProtKB-KW"/>
</dbReference>
<evidence type="ECO:0000256" key="4">
    <source>
        <dbReference type="ARBA" id="ARBA00022452"/>
    </source>
</evidence>
<dbReference type="CDD" id="cd07306">
    <property type="entry name" value="Porin3_VDAC"/>
    <property type="match status" value="1"/>
</dbReference>
<keyword evidence="7" id="KW-0626">Porin</keyword>
<dbReference type="Pfam" id="PF01459">
    <property type="entry name" value="Porin_3"/>
    <property type="match status" value="1"/>
</dbReference>
<evidence type="ECO:0000256" key="3">
    <source>
        <dbReference type="ARBA" id="ARBA00022448"/>
    </source>
</evidence>
<gene>
    <name evidence="9" type="ORF">EJB05_22422</name>
</gene>
<dbReference type="OrthoDB" id="7827681at2759"/>
<dbReference type="InterPro" id="IPR001925">
    <property type="entry name" value="Porin_Euk"/>
</dbReference>
<evidence type="ECO:0000313" key="9">
    <source>
        <dbReference type="EMBL" id="TVU30782.1"/>
    </source>
</evidence>